<reference evidence="5 6" key="1">
    <citation type="submission" date="2017-08" db="EMBL/GenBank/DDBJ databases">
        <title>Infants hospitalized years apart are colonized by the same room-sourced microbial strains.</title>
        <authorList>
            <person name="Brooks B."/>
            <person name="Olm M.R."/>
            <person name="Firek B.A."/>
            <person name="Baker R."/>
            <person name="Thomas B.C."/>
            <person name="Morowitz M.J."/>
            <person name="Banfield J.F."/>
        </authorList>
    </citation>
    <scope>NUCLEOTIDE SEQUENCE [LARGE SCALE GENOMIC DNA]</scope>
    <source>
        <strain evidence="5">S2_003_000_R1_3</strain>
    </source>
</reference>
<dbReference type="InterPro" id="IPR027788">
    <property type="entry name" value="Alpha/beta-hydrolase_N_dom"/>
</dbReference>
<feature type="domain" description="Alpha/beta-hydrolase catalytic" evidence="3">
    <location>
        <begin position="356"/>
        <end position="654"/>
    </location>
</feature>
<keyword evidence="2" id="KW-0812">Transmembrane</keyword>
<feature type="region of interest" description="Disordered" evidence="1">
    <location>
        <begin position="659"/>
        <end position="681"/>
    </location>
</feature>
<feature type="transmembrane region" description="Helical" evidence="2">
    <location>
        <begin position="264"/>
        <end position="283"/>
    </location>
</feature>
<feature type="compositionally biased region" description="Basic and acidic residues" evidence="1">
    <location>
        <begin position="665"/>
        <end position="681"/>
    </location>
</feature>
<feature type="domain" description="Alpha/beta-hydrolase N-terminal" evidence="4">
    <location>
        <begin position="89"/>
        <end position="338"/>
    </location>
</feature>
<dbReference type="AlphaFoldDB" id="A0A2W5SNT3"/>
<evidence type="ECO:0008006" key="7">
    <source>
        <dbReference type="Google" id="ProtNLM"/>
    </source>
</evidence>
<proteinExistence type="predicted"/>
<keyword evidence="2" id="KW-0472">Membrane</keyword>
<dbReference type="InterPro" id="IPR027787">
    <property type="entry name" value="Alpha/beta-hydrolase_catalytic"/>
</dbReference>
<comment type="caution">
    <text evidence="5">The sequence shown here is derived from an EMBL/GenBank/DDBJ whole genome shotgun (WGS) entry which is preliminary data.</text>
</comment>
<evidence type="ECO:0000313" key="6">
    <source>
        <dbReference type="Proteomes" id="UP000249432"/>
    </source>
</evidence>
<name>A0A2W5SNT3_9CORY</name>
<dbReference type="RefSeq" id="WP_303735554.1">
    <property type="nucleotide sequence ID" value="NZ_CAKZHK010000008.1"/>
</dbReference>
<sequence length="681" mass="76123">MATANQGQRSSRDVSKPGQQLTFDFGKDFDRDVEFYRRADDAPVFLSTAVDSYSDRDAPIRRRLMLAWLWLRPDPVGVVLGTVAFLMAMTPSLLPRTWLFQGVVCGVSAVTAYALGVVIHWIWDLWLDDLIAPRVEDLSLRLPRWRWGSDRRLETAMRRLEAEVRKPTFMGGSLRFRWRFALDAAFFIAVPIATIIMSLFAVRWQNQIARTMGAEAYTPAKFLLVIPVGLGLWAAVVGVVRLLINLVEWLADHGPQRWGDATRTIAAWLVVVVVLVFVGDKIVPGTTMSVAERVFSVRNNKIRSDLVQPTVPERSGSPQSEASWDGLGAFGTRFTGLGLHKDELEELTGQPAKEPIRVYGGLKNEPDDQARANLVVRELERTHAANREVLFVIPTTGTGWVNPTAAQAIELMFNGNTAIAADQYSFLPSGLQFVADRQRVKEAGKVLINTVVDWWNTLPKDHRPRIYVYGESLGTSAGEGAFSGLRDIVNSVNGVLWVGPQNSNNLWSQFVARRDLGTPEVEPTYSDGLTVRFANGPKKIWSWEESHEPATREDSPLWPGPRVLYLQHPSDPVVWWSPKLLFHRPDWLKEPPKGDRSPAMTWVPILTFWQVTLDLPVAANVPNGHGHNYGFQLLDGLAAVAGNGKFTKDDMPRLKNQLATAMEGQRPEKEVGVDQKKMNGN</sequence>
<feature type="transmembrane region" description="Helical" evidence="2">
    <location>
        <begin position="98"/>
        <end position="123"/>
    </location>
</feature>
<evidence type="ECO:0000259" key="4">
    <source>
        <dbReference type="Pfam" id="PF15420"/>
    </source>
</evidence>
<protein>
    <recommendedName>
        <fullName evidence="7">Alpha/beta-hydrolase family protein</fullName>
    </recommendedName>
</protein>
<dbReference type="Proteomes" id="UP000249432">
    <property type="component" value="Unassembled WGS sequence"/>
</dbReference>
<evidence type="ECO:0000259" key="3">
    <source>
        <dbReference type="Pfam" id="PF10081"/>
    </source>
</evidence>
<dbReference type="Pfam" id="PF15420">
    <property type="entry name" value="Abhydrolase_9_N"/>
    <property type="match status" value="1"/>
</dbReference>
<dbReference type="Pfam" id="PF10081">
    <property type="entry name" value="Abhydrolase_9"/>
    <property type="match status" value="1"/>
</dbReference>
<feature type="transmembrane region" description="Helical" evidence="2">
    <location>
        <begin position="65"/>
        <end position="86"/>
    </location>
</feature>
<dbReference type="EMBL" id="QFRA01000039">
    <property type="protein sequence ID" value="PZR03457.1"/>
    <property type="molecule type" value="Genomic_DNA"/>
</dbReference>
<evidence type="ECO:0000256" key="1">
    <source>
        <dbReference type="SAM" id="MobiDB-lite"/>
    </source>
</evidence>
<keyword evidence="2" id="KW-1133">Transmembrane helix</keyword>
<organism evidence="5 6">
    <name type="scientific">Corynebacterium kroppenstedtii</name>
    <dbReference type="NCBI Taxonomy" id="161879"/>
    <lineage>
        <taxon>Bacteria</taxon>
        <taxon>Bacillati</taxon>
        <taxon>Actinomycetota</taxon>
        <taxon>Actinomycetes</taxon>
        <taxon>Mycobacteriales</taxon>
        <taxon>Corynebacteriaceae</taxon>
        <taxon>Corynebacterium</taxon>
    </lineage>
</organism>
<evidence type="ECO:0000256" key="2">
    <source>
        <dbReference type="SAM" id="Phobius"/>
    </source>
</evidence>
<feature type="transmembrane region" description="Helical" evidence="2">
    <location>
        <begin position="222"/>
        <end position="244"/>
    </location>
</feature>
<feature type="transmembrane region" description="Helical" evidence="2">
    <location>
        <begin position="180"/>
        <end position="202"/>
    </location>
</feature>
<gene>
    <name evidence="5" type="ORF">DI525_09990</name>
</gene>
<accession>A0A2W5SNT3</accession>
<evidence type="ECO:0000313" key="5">
    <source>
        <dbReference type="EMBL" id="PZR03457.1"/>
    </source>
</evidence>